<sequence length="537" mass="57301">MELLQAMRIAIINTGGTISCIGEPLAPMSAADFADASVRMLNPILTHQFPDLEIGYLINIAFPESSGATLDSTNLQPTDWCIMAKGVLTNYADYDGFLVLHGTDSMDFTGAALPFLLNAFDENGNGSAVLSKPVIITGSQVPLYNKKSGNAELTINFNTDAFQNVCGAVASARTGVPEVCAYFQNKLYRGNRILKTSTSRFSAFSSPKYPALAEYGIELKLFNEHWLPGPVHDSVSLDNPDVLARQQAMVDSIAENIDHYPVAQLNAFPARYSRNTVSAYMADMISAIVSTGASGLILESYGEGNFPSGNPDSPSDGAIYQALNNATNKGVNLVDCTRVIGGSVNNSAYASGAWLPQVGALSSADMTPMSALAKLMILTSFGSIQGWSRDQLRAMFQTNLAGEMCSVNSLDSRTNAVLMPSQSICTLDGSARLTNDQAAGPVLIAVSNDTLLWSLPVVPVAADLPGRLVMQDDGNLVFYSRYNKAIWASNSGTSVGASSKLVLSGHYDVNSPCQSKLLMQVFNYATNTCAARLYQTP</sequence>
<dbReference type="InterPro" id="IPR006034">
    <property type="entry name" value="Asparaginase/glutaminase-like"/>
</dbReference>
<accession>A0A1N6G0Y3</accession>
<dbReference type="Gene3D" id="3.40.50.40">
    <property type="match status" value="1"/>
</dbReference>
<dbReference type="PANTHER" id="PTHR11707:SF28">
    <property type="entry name" value="60 KDA LYSOPHOSPHOLIPASE"/>
    <property type="match status" value="1"/>
</dbReference>
<feature type="active site" description="O-isoaspartyl threonine intermediate" evidence="2">
    <location>
        <position position="17"/>
    </location>
</feature>
<feature type="active site" evidence="4">
    <location>
        <position position="17"/>
    </location>
</feature>
<dbReference type="InterPro" id="IPR036426">
    <property type="entry name" value="Bulb-type_lectin_dom_sf"/>
</dbReference>
<dbReference type="SMART" id="SM00870">
    <property type="entry name" value="Asparaginase"/>
    <property type="match status" value="1"/>
</dbReference>
<feature type="binding site" evidence="3">
    <location>
        <position position="72"/>
    </location>
    <ligand>
        <name>substrate</name>
    </ligand>
</feature>
<evidence type="ECO:0000256" key="3">
    <source>
        <dbReference type="PIRSR" id="PIRSR001220-2"/>
    </source>
</evidence>
<organism evidence="7 8">
    <name type="scientific">Nitrosomonas cryotolerans ATCC 49181</name>
    <dbReference type="NCBI Taxonomy" id="1131553"/>
    <lineage>
        <taxon>Bacteria</taxon>
        <taxon>Pseudomonadati</taxon>
        <taxon>Pseudomonadota</taxon>
        <taxon>Betaproteobacteria</taxon>
        <taxon>Nitrosomonadales</taxon>
        <taxon>Nitrosomonadaceae</taxon>
        <taxon>Nitrosomonas</taxon>
    </lineage>
</organism>
<dbReference type="EMBL" id="FSRO01000001">
    <property type="protein sequence ID" value="SIO01137.1"/>
    <property type="molecule type" value="Genomic_DNA"/>
</dbReference>
<feature type="binding site" evidence="3">
    <location>
        <begin position="103"/>
        <end position="104"/>
    </location>
    <ligand>
        <name>substrate</name>
    </ligand>
</feature>
<dbReference type="InterPro" id="IPR020827">
    <property type="entry name" value="Asparaginase/glutaminase_AS1"/>
</dbReference>
<dbReference type="GO" id="GO:0006520">
    <property type="term" value="P:amino acid metabolic process"/>
    <property type="evidence" value="ECO:0007669"/>
    <property type="project" value="InterPro"/>
</dbReference>
<dbReference type="Gene3D" id="3.40.50.1170">
    <property type="entry name" value="L-asparaginase, N-terminal domain"/>
    <property type="match status" value="1"/>
</dbReference>
<dbReference type="PROSITE" id="PS51732">
    <property type="entry name" value="ASN_GLN_ASE_3"/>
    <property type="match status" value="1"/>
</dbReference>
<feature type="domain" description="L-asparaginase N-terminal" evidence="5">
    <location>
        <begin position="8"/>
        <end position="224"/>
    </location>
</feature>
<dbReference type="GO" id="GO:0004067">
    <property type="term" value="F:asparaginase activity"/>
    <property type="evidence" value="ECO:0007669"/>
    <property type="project" value="UniProtKB-UniRule"/>
</dbReference>
<proteinExistence type="inferred from homology"/>
<dbReference type="PIRSF" id="PIRSF001220">
    <property type="entry name" value="L-ASNase_gatD"/>
    <property type="match status" value="1"/>
</dbReference>
<evidence type="ECO:0000313" key="8">
    <source>
        <dbReference type="Proteomes" id="UP000185062"/>
    </source>
</evidence>
<name>A0A1N6G0Y3_9PROT</name>
<dbReference type="AlphaFoldDB" id="A0A1N6G0Y3"/>
<dbReference type="Gene3D" id="2.90.10.10">
    <property type="entry name" value="Bulb-type lectin domain"/>
    <property type="match status" value="1"/>
</dbReference>
<dbReference type="PIRSF" id="PIRSF500176">
    <property type="entry name" value="L_ASNase"/>
    <property type="match status" value="1"/>
</dbReference>
<keyword evidence="8" id="KW-1185">Reference proteome</keyword>
<evidence type="ECO:0000259" key="5">
    <source>
        <dbReference type="Pfam" id="PF00710"/>
    </source>
</evidence>
<dbReference type="InterPro" id="IPR040919">
    <property type="entry name" value="Asparaginase_C"/>
</dbReference>
<reference evidence="7 8" key="1">
    <citation type="submission" date="2016-12" db="EMBL/GenBank/DDBJ databases">
        <authorList>
            <person name="Song W.-J."/>
            <person name="Kurnit D.M."/>
        </authorList>
    </citation>
    <scope>NUCLEOTIDE SEQUENCE [LARGE SCALE GENOMIC DNA]</scope>
    <source>
        <strain evidence="7 8">ATCC 49181</strain>
    </source>
</reference>
<dbReference type="PANTHER" id="PTHR11707">
    <property type="entry name" value="L-ASPARAGINASE"/>
    <property type="match status" value="1"/>
</dbReference>
<dbReference type="InterPro" id="IPR027474">
    <property type="entry name" value="L-asparaginase_N"/>
</dbReference>
<dbReference type="PRINTS" id="PR00139">
    <property type="entry name" value="ASNGLNASE"/>
</dbReference>
<evidence type="ECO:0000313" key="7">
    <source>
        <dbReference type="EMBL" id="SIO01137.1"/>
    </source>
</evidence>
<gene>
    <name evidence="7" type="ORF">SAMN02743940_0497</name>
</gene>
<dbReference type="InterPro" id="IPR036152">
    <property type="entry name" value="Asp/glu_Ase-like_sf"/>
</dbReference>
<evidence type="ECO:0000256" key="4">
    <source>
        <dbReference type="PROSITE-ProRule" id="PRU10099"/>
    </source>
</evidence>
<evidence type="ECO:0000259" key="6">
    <source>
        <dbReference type="Pfam" id="PF17763"/>
    </source>
</evidence>
<dbReference type="SUPFAM" id="SSF51110">
    <property type="entry name" value="alpha-D-mannose-specific plant lectins"/>
    <property type="match status" value="1"/>
</dbReference>
<dbReference type="STRING" id="44575.SAMN05216419_10672"/>
<comment type="similarity">
    <text evidence="1">Belongs to the asparaginase 1 family.</text>
</comment>
<dbReference type="SFLD" id="SFLDS00057">
    <property type="entry name" value="Glutaminase/Asparaginase"/>
    <property type="match status" value="1"/>
</dbReference>
<dbReference type="eggNOG" id="COG0252">
    <property type="taxonomic scope" value="Bacteria"/>
</dbReference>
<protein>
    <submittedName>
        <fullName evidence="7">L-asparaginase</fullName>
    </submittedName>
</protein>
<evidence type="ECO:0000256" key="2">
    <source>
        <dbReference type="PIRSR" id="PIRSR001220-1"/>
    </source>
</evidence>
<dbReference type="Pfam" id="PF00710">
    <property type="entry name" value="Asparaginase"/>
    <property type="match status" value="1"/>
</dbReference>
<dbReference type="SUPFAM" id="SSF53774">
    <property type="entry name" value="Glutaminase/Asparaginase"/>
    <property type="match status" value="1"/>
</dbReference>
<evidence type="ECO:0000256" key="1">
    <source>
        <dbReference type="ARBA" id="ARBA00010518"/>
    </source>
</evidence>
<feature type="domain" description="Asparaginase/glutaminase C-terminal" evidence="6">
    <location>
        <begin position="282"/>
        <end position="396"/>
    </location>
</feature>
<dbReference type="Pfam" id="PF17763">
    <property type="entry name" value="Asparaginase_C"/>
    <property type="match status" value="1"/>
</dbReference>
<dbReference type="PROSITE" id="PS00144">
    <property type="entry name" value="ASN_GLN_ASE_1"/>
    <property type="match status" value="1"/>
</dbReference>
<dbReference type="InterPro" id="IPR027473">
    <property type="entry name" value="L-asparaginase_C"/>
</dbReference>
<dbReference type="Proteomes" id="UP000185062">
    <property type="component" value="Unassembled WGS sequence"/>
</dbReference>
<dbReference type="InterPro" id="IPR037152">
    <property type="entry name" value="L-asparaginase_N_sf"/>
</dbReference>